<evidence type="ECO:0000313" key="3">
    <source>
        <dbReference type="EMBL" id="KFN50696.1"/>
    </source>
</evidence>
<keyword evidence="1" id="KW-0472">Membrane</keyword>
<evidence type="ECO:0000313" key="4">
    <source>
        <dbReference type="Proteomes" id="UP000029391"/>
    </source>
</evidence>
<dbReference type="OrthoDB" id="5949172at2"/>
<dbReference type="PANTHER" id="PTHR34978:SF3">
    <property type="entry name" value="SLR0241 PROTEIN"/>
    <property type="match status" value="1"/>
</dbReference>
<dbReference type="PANTHER" id="PTHR34978">
    <property type="entry name" value="POSSIBLE SENSOR-TRANSDUCER PROTEIN BLAR"/>
    <property type="match status" value="1"/>
</dbReference>
<protein>
    <recommendedName>
        <fullName evidence="2">Peptidase M56 domain-containing protein</fullName>
    </recommendedName>
</protein>
<dbReference type="InterPro" id="IPR008756">
    <property type="entry name" value="Peptidase_M56"/>
</dbReference>
<dbReference type="InterPro" id="IPR052173">
    <property type="entry name" value="Beta-lactam_resp_regulator"/>
</dbReference>
<reference evidence="3 4" key="1">
    <citation type="submission" date="2013-09" db="EMBL/GenBank/DDBJ databases">
        <title>Genome sequencing of Arenimonas composti.</title>
        <authorList>
            <person name="Chen F."/>
            <person name="Wang G."/>
        </authorList>
    </citation>
    <scope>NUCLEOTIDE SEQUENCE [LARGE SCALE GENOMIC DNA]</scope>
    <source>
        <strain evidence="3 4">TR7-09</strain>
    </source>
</reference>
<evidence type="ECO:0000256" key="1">
    <source>
        <dbReference type="SAM" id="Phobius"/>
    </source>
</evidence>
<keyword evidence="1" id="KW-0812">Transmembrane</keyword>
<feature type="transmembrane region" description="Helical" evidence="1">
    <location>
        <begin position="142"/>
        <end position="161"/>
    </location>
</feature>
<keyword evidence="1" id="KW-1133">Transmembrane helix</keyword>
<dbReference type="RefSeq" id="WP_026817142.1">
    <property type="nucleotide sequence ID" value="NZ_AUFF01000006.1"/>
</dbReference>
<evidence type="ECO:0000259" key="2">
    <source>
        <dbReference type="Pfam" id="PF05569"/>
    </source>
</evidence>
<dbReference type="eggNOG" id="COG4219">
    <property type="taxonomic scope" value="Bacteria"/>
</dbReference>
<dbReference type="EMBL" id="AWXU01000017">
    <property type="protein sequence ID" value="KFN50696.1"/>
    <property type="molecule type" value="Genomic_DNA"/>
</dbReference>
<keyword evidence="4" id="KW-1185">Reference proteome</keyword>
<dbReference type="CDD" id="cd07341">
    <property type="entry name" value="M56_BlaR1_MecR1_like"/>
    <property type="match status" value="1"/>
</dbReference>
<comment type="caution">
    <text evidence="3">The sequence shown here is derived from an EMBL/GenBank/DDBJ whole genome shotgun (WGS) entry which is preliminary data.</text>
</comment>
<dbReference type="AlphaFoldDB" id="A0A091BG19"/>
<proteinExistence type="predicted"/>
<accession>A0A091BG19</accession>
<organism evidence="3 4">
    <name type="scientific">Arenimonas composti TR7-09 = DSM 18010</name>
    <dbReference type="NCBI Taxonomy" id="1121013"/>
    <lineage>
        <taxon>Bacteria</taxon>
        <taxon>Pseudomonadati</taxon>
        <taxon>Pseudomonadota</taxon>
        <taxon>Gammaproteobacteria</taxon>
        <taxon>Lysobacterales</taxon>
        <taxon>Lysobacteraceae</taxon>
        <taxon>Arenimonas</taxon>
    </lineage>
</organism>
<feature type="domain" description="Peptidase M56" evidence="2">
    <location>
        <begin position="150"/>
        <end position="351"/>
    </location>
</feature>
<sequence>MSALALASSLLLTLVLQASLLLGLVWIAERLRLLRDPGHAELAWRAALFAGLLATGLHGCGLLSGGGDGSTGTPAVLARSGAPAPAPVGLGDPVPTPGAAAAVPAVPPAAFHVPGRLRANRNDATSAAPAASPATTAAPPGLVLPVPELLALALVLLWAAASLRAGRGLARQLGDVRRLQRGLESVTEFAIPAALRADADTLAAEFGIRRPRLHLLEGLASPMLLPTLRGPTLLLLPAWTGDLAPRQRRALLAHEFAHLARRDPAWRLATRIALLPLAWHPLARHALARLEALAEHACDACAARLQGDGRPLAECLAVCLEHAAGHRSTCSPRLAVAMADDAGAVVRRVANLLEKTPMNTRTPSPALRRGALVAAVAVALALPGLAITLVGTDAVASALESGLLIGEQVTTSRDGISTWRRADADGRMLLRVRGEVRVSADDRRIEGLGDGAFFEYSRRRDGVEHAVVLRRSGDALVQEFEVDGESRPFDSEGRAWLAAELPALLRETGLNALQRGVRLLAEGGTPALLAEIAGLRVDHVRRAYLEVLFANAPLDAAQWAQAMDRVTGIGSDFERRLCLHAALAQATTPARRAGVFDAAAGIASDFELAELLIEAAKQPPVAAELGAWQRAVAALDSDFELRRVLDASLEHARGDRRVVLAALEAAERFSSDFELRQLLETAAPAARTDAALRARWLQRAGGLGSDFERRSALTALIDVDHVDIDVADGVLVALAGVRSDFEAAVVLTELAGRMPYDAGLVERYRAAARRLDDFERGRAERALDRFAAL</sequence>
<dbReference type="STRING" id="1121013.GCA_000426365_02152"/>
<dbReference type="Pfam" id="PF05569">
    <property type="entry name" value="Peptidase_M56"/>
    <property type="match status" value="1"/>
</dbReference>
<dbReference type="Proteomes" id="UP000029391">
    <property type="component" value="Unassembled WGS sequence"/>
</dbReference>
<name>A0A091BG19_9GAMM</name>
<feature type="transmembrane region" description="Helical" evidence="1">
    <location>
        <begin position="371"/>
        <end position="391"/>
    </location>
</feature>
<gene>
    <name evidence="3" type="ORF">P873_05910</name>
</gene>